<keyword evidence="2" id="KW-1185">Reference proteome</keyword>
<dbReference type="CDD" id="cd24013">
    <property type="entry name" value="ASKHA_ATPase_BT3980-like"/>
    <property type="match status" value="1"/>
</dbReference>
<dbReference type="OrthoDB" id="765136at2"/>
<dbReference type="AlphaFoldDB" id="A0A4Q5LSR5"/>
<reference evidence="1 2" key="1">
    <citation type="submission" date="2019-02" db="EMBL/GenBank/DDBJ databases">
        <title>Bacterial novel species Mucilaginibacter sp. 17JY9-4 isolated from soil.</title>
        <authorList>
            <person name="Jung H.-Y."/>
        </authorList>
    </citation>
    <scope>NUCLEOTIDE SEQUENCE [LARGE SCALE GENOMIC DNA]</scope>
    <source>
        <strain evidence="1 2">17JY9-4</strain>
    </source>
</reference>
<protein>
    <submittedName>
        <fullName evidence="1">DUF3822 family protein</fullName>
    </submittedName>
</protein>
<proteinExistence type="predicted"/>
<comment type="caution">
    <text evidence="1">The sequence shown here is derived from an EMBL/GenBank/DDBJ whole genome shotgun (WGS) entry which is preliminary data.</text>
</comment>
<gene>
    <name evidence="1" type="ORF">EWM62_03695</name>
</gene>
<dbReference type="Gene3D" id="3.30.420.260">
    <property type="match status" value="1"/>
</dbReference>
<sequence length="270" mass="30515">MSEHRHYYTSDDLSLTQAHSYTLLLQVDENSFSYAVTSGKQLLAWAENYALDELRDPQQLRDVLTANYKQVITGLHGTGFTLLPHSLFDKDRVADIARLLDVTDSEKVSAEVLDDQNVIIYKVNEFVTYAVKDLDNRQAVYTDAGWIKAIANNYPLNNSLYLNIGNDTVSFVNFKDSKLRFYNTFKFKNHDELAYFCALISTELAVKPEDIKLIISGDINAADRYFTYLQGFFGEVRLNSIQVLDLPEGTPSHKILALAALSLCASSEEN</sequence>
<accession>A0A4Q5LSR5</accession>
<evidence type="ECO:0000313" key="2">
    <source>
        <dbReference type="Proteomes" id="UP000293331"/>
    </source>
</evidence>
<evidence type="ECO:0000313" key="1">
    <source>
        <dbReference type="EMBL" id="RYU92545.1"/>
    </source>
</evidence>
<dbReference type="Proteomes" id="UP000293331">
    <property type="component" value="Unassembled WGS sequence"/>
</dbReference>
<dbReference type="Gene3D" id="3.30.420.250">
    <property type="match status" value="1"/>
</dbReference>
<name>A0A4Q5LSR5_9SPHI</name>
<dbReference type="Pfam" id="PF12864">
    <property type="entry name" value="DUF3822"/>
    <property type="match status" value="1"/>
</dbReference>
<dbReference type="EMBL" id="SEWG01000001">
    <property type="protein sequence ID" value="RYU92545.1"/>
    <property type="molecule type" value="Genomic_DNA"/>
</dbReference>
<organism evidence="1 2">
    <name type="scientific">Mucilaginibacter terrigena</name>
    <dbReference type="NCBI Taxonomy" id="2492395"/>
    <lineage>
        <taxon>Bacteria</taxon>
        <taxon>Pseudomonadati</taxon>
        <taxon>Bacteroidota</taxon>
        <taxon>Sphingobacteriia</taxon>
        <taxon>Sphingobacteriales</taxon>
        <taxon>Sphingobacteriaceae</taxon>
        <taxon>Mucilaginibacter</taxon>
    </lineage>
</organism>
<dbReference type="RefSeq" id="WP_129875272.1">
    <property type="nucleotide sequence ID" value="NZ_SEWG01000001.1"/>
</dbReference>
<dbReference type="InterPro" id="IPR024213">
    <property type="entry name" value="DUF3822"/>
</dbReference>